<dbReference type="Proteomes" id="UP001515480">
    <property type="component" value="Unassembled WGS sequence"/>
</dbReference>
<gene>
    <name evidence="1" type="ORF">AB1Y20_021983</name>
</gene>
<evidence type="ECO:0000313" key="2">
    <source>
        <dbReference type="Proteomes" id="UP001515480"/>
    </source>
</evidence>
<reference evidence="1 2" key="1">
    <citation type="journal article" date="2024" name="Science">
        <title>Giant polyketide synthase enzymes in the biosynthesis of giant marine polyether toxins.</title>
        <authorList>
            <person name="Fallon T.R."/>
            <person name="Shende V.V."/>
            <person name="Wierzbicki I.H."/>
            <person name="Pendleton A.L."/>
            <person name="Watervoot N.F."/>
            <person name="Auber R.P."/>
            <person name="Gonzalez D.J."/>
            <person name="Wisecaver J.H."/>
            <person name="Moore B.S."/>
        </authorList>
    </citation>
    <scope>NUCLEOTIDE SEQUENCE [LARGE SCALE GENOMIC DNA]</scope>
    <source>
        <strain evidence="1 2">12B1</strain>
    </source>
</reference>
<keyword evidence="2" id="KW-1185">Reference proteome</keyword>
<proteinExistence type="predicted"/>
<accession>A0AB34JH34</accession>
<comment type="caution">
    <text evidence="1">The sequence shown here is derived from an EMBL/GenBank/DDBJ whole genome shotgun (WGS) entry which is preliminary data.</text>
</comment>
<name>A0AB34JH34_PRYPA</name>
<organism evidence="1 2">
    <name type="scientific">Prymnesium parvum</name>
    <name type="common">Toxic golden alga</name>
    <dbReference type="NCBI Taxonomy" id="97485"/>
    <lineage>
        <taxon>Eukaryota</taxon>
        <taxon>Haptista</taxon>
        <taxon>Haptophyta</taxon>
        <taxon>Prymnesiophyceae</taxon>
        <taxon>Prymnesiales</taxon>
        <taxon>Prymnesiaceae</taxon>
        <taxon>Prymnesium</taxon>
    </lineage>
</organism>
<evidence type="ECO:0000313" key="1">
    <source>
        <dbReference type="EMBL" id="KAL1520397.1"/>
    </source>
</evidence>
<protein>
    <submittedName>
        <fullName evidence="1">Uncharacterized protein</fullName>
    </submittedName>
</protein>
<dbReference type="AlphaFoldDB" id="A0AB34JH34"/>
<dbReference type="EMBL" id="JBGBPQ010000008">
    <property type="protein sequence ID" value="KAL1520397.1"/>
    <property type="molecule type" value="Genomic_DNA"/>
</dbReference>
<sequence length="120" mass="13831">METEYWAQLRVADSRALYEELYGKLQELSIRNSRRETKVFELLQQNAQLHSRNSAIHMAALSPATFPCSSPAKDEGSRPYTEQHHYLKQATGETPHDKAMSSPYERNINRQLFTATNSCR</sequence>